<dbReference type="Ensembl" id="ENSOART00020001878.2">
    <property type="protein sequence ID" value="ENSOARP00020001557.2"/>
    <property type="gene ID" value="ENSOARG00020001258.2"/>
</dbReference>
<reference evidence="1" key="2">
    <citation type="submission" date="2025-08" db="UniProtKB">
        <authorList>
            <consortium name="Ensembl"/>
        </authorList>
    </citation>
    <scope>IDENTIFICATION</scope>
</reference>
<reference evidence="1" key="3">
    <citation type="submission" date="2025-09" db="UniProtKB">
        <authorList>
            <consortium name="Ensembl"/>
        </authorList>
    </citation>
    <scope>IDENTIFICATION</scope>
</reference>
<evidence type="ECO:0000313" key="1">
    <source>
        <dbReference type="Ensembl" id="ENSOARP00020001557.2"/>
    </source>
</evidence>
<accession>A0AC11AME1</accession>
<reference evidence="1" key="1">
    <citation type="submission" date="2020-11" db="EMBL/GenBank/DDBJ databases">
        <authorList>
            <person name="Davenport K.M."/>
            <person name="Bickhart D.M."/>
            <person name="Smith T.P.L."/>
            <person name="Murdoch B.M."/>
            <person name="Rosen B.D."/>
        </authorList>
    </citation>
    <scope>NUCLEOTIDE SEQUENCE [LARGE SCALE GENOMIC DNA]</scope>
    <source>
        <strain evidence="1">OAR_USU_Benz2616</strain>
    </source>
</reference>
<proteinExistence type="predicted"/>
<gene>
    <name evidence="1" type="primary">SULT4A1</name>
</gene>
<protein>
    <submittedName>
        <fullName evidence="1">Sulfotransferase family 4A member 1</fullName>
    </submittedName>
</protein>
<organism evidence="1">
    <name type="scientific">Ovis aries</name>
    <name type="common">Sheep</name>
    <dbReference type="NCBI Taxonomy" id="9940"/>
    <lineage>
        <taxon>Eukaryota</taxon>
        <taxon>Metazoa</taxon>
        <taxon>Chordata</taxon>
        <taxon>Craniata</taxon>
        <taxon>Vertebrata</taxon>
        <taxon>Euteleostomi</taxon>
        <taxon>Mammalia</taxon>
        <taxon>Eutheria</taxon>
        <taxon>Laurasiatheria</taxon>
        <taxon>Artiodactyla</taxon>
        <taxon>Ruminantia</taxon>
        <taxon>Pecora</taxon>
        <taxon>Bovidae</taxon>
        <taxon>Caprinae</taxon>
        <taxon>Ovis</taxon>
    </lineage>
</organism>
<name>A0AC11AME1_SHEEP</name>
<sequence>MAESEAETPSTPGEFESKYFEFHGVRLPPFCRGKMEEIANFPVRPSDVWIVTYPKSGTSLLQEVVYLVSQGADPDEIGLMNIDEQLPVLEYPQPGLDIIKELTSPRLIKSHLPYRFLPSDLHNGDSKVIYMARNPKDLVVSYYQFHRSLRTMSYRGTFQEFCRRFMNDKLGYGSWFEHVQEFWEHHMDSNVLFLKYEDMHRDLVAMVEQLARFLGVSCDKAQLESLVEHCHQLVDQCCNAEALPVGRVLRLLCFVTLGCDLLQKPPFRLTRVVKKCQEHTACTDASSAVCFYHRLPWFCFISVLRFCFLLAHCLFARKTSLRW</sequence>